<dbReference type="PROSITE" id="PS00789">
    <property type="entry name" value="CHORISMATE_SYNTHASE_3"/>
    <property type="match status" value="1"/>
</dbReference>
<dbReference type="GO" id="GO:0004107">
    <property type="term" value="F:chorismate synthase activity"/>
    <property type="evidence" value="ECO:0007669"/>
    <property type="project" value="UniProtKB-UniRule"/>
</dbReference>
<dbReference type="RefSeq" id="WP_080066406.1">
    <property type="nucleotide sequence ID" value="NZ_MZGX01000033.1"/>
</dbReference>
<dbReference type="GO" id="GO:0009073">
    <property type="term" value="P:aromatic amino acid family biosynthetic process"/>
    <property type="evidence" value="ECO:0007669"/>
    <property type="project" value="UniProtKB-KW"/>
</dbReference>
<comment type="similarity">
    <text evidence="2 11">Belongs to the chorismate synthase family.</text>
</comment>
<evidence type="ECO:0000256" key="7">
    <source>
        <dbReference type="ARBA" id="ARBA00022827"/>
    </source>
</evidence>
<comment type="subunit">
    <text evidence="11">Homotetramer.</text>
</comment>
<keyword evidence="6 11" id="KW-0288">FMN</keyword>
<dbReference type="CDD" id="cd07304">
    <property type="entry name" value="Chorismate_synthase"/>
    <property type="match status" value="1"/>
</dbReference>
<feature type="binding site" evidence="11">
    <location>
        <position position="348"/>
    </location>
    <ligand>
        <name>FMN</name>
        <dbReference type="ChEBI" id="CHEBI:58210"/>
    </ligand>
</feature>
<dbReference type="OrthoDB" id="9771806at2"/>
<evidence type="ECO:0000256" key="3">
    <source>
        <dbReference type="ARBA" id="ARBA00013036"/>
    </source>
</evidence>
<keyword evidence="10 11" id="KW-0456">Lyase</keyword>
<dbReference type="InterPro" id="IPR035904">
    <property type="entry name" value="Chorismate_synth_AroC_sf"/>
</dbReference>
<comment type="pathway">
    <text evidence="1 11">Metabolic intermediate biosynthesis; chorismate biosynthesis; chorismate from D-erythrose 4-phosphate and phosphoenolpyruvate: step 7/7.</text>
</comment>
<comment type="caution">
    <text evidence="11">Lacks conserved residue(s) required for the propagation of feature annotation.</text>
</comment>
<dbReference type="AlphaFoldDB" id="A0A1V4SF68"/>
<dbReference type="InterPro" id="IPR000453">
    <property type="entry name" value="Chorismate_synth"/>
</dbReference>
<organism evidence="12 13">
    <name type="scientific">Ruminiclostridium hungatei</name>
    <name type="common">Clostridium hungatei</name>
    <dbReference type="NCBI Taxonomy" id="48256"/>
    <lineage>
        <taxon>Bacteria</taxon>
        <taxon>Bacillati</taxon>
        <taxon>Bacillota</taxon>
        <taxon>Clostridia</taxon>
        <taxon>Eubacteriales</taxon>
        <taxon>Oscillospiraceae</taxon>
        <taxon>Ruminiclostridium</taxon>
    </lineage>
</organism>
<dbReference type="GO" id="GO:0008652">
    <property type="term" value="P:amino acid biosynthetic process"/>
    <property type="evidence" value="ECO:0007669"/>
    <property type="project" value="UniProtKB-KW"/>
</dbReference>
<evidence type="ECO:0000256" key="11">
    <source>
        <dbReference type="HAMAP-Rule" id="MF_00300"/>
    </source>
</evidence>
<keyword evidence="13" id="KW-1185">Reference proteome</keyword>
<dbReference type="PROSITE" id="PS00788">
    <property type="entry name" value="CHORISMATE_SYNTHASE_2"/>
    <property type="match status" value="1"/>
</dbReference>
<evidence type="ECO:0000256" key="8">
    <source>
        <dbReference type="ARBA" id="ARBA00022857"/>
    </source>
</evidence>
<dbReference type="PIRSF" id="PIRSF001456">
    <property type="entry name" value="Chorismate_synth"/>
    <property type="match status" value="1"/>
</dbReference>
<dbReference type="SUPFAM" id="SSF103263">
    <property type="entry name" value="Chorismate synthase, AroC"/>
    <property type="match status" value="1"/>
</dbReference>
<sequence length="392" mass="42344">MVGNSFGRVFRVTTSGESYSGAFRKSESVPPELWGGLVVIVDGVPAGVKITSSIIQEELDKRRPGQSKLHTPRSEADKVYIFSGVMQDDTTTGAPVAMLIPSSDIGDRHIEQHRGNKELLRPGQAAYTYYKKYGEHSDYLGAGRASARETAARVAGGAVAKQVLDRLGIDVLAYTVESHGIKAGPFTYEQAKRNYRTNEINCPDPEIAQKMIEDLLQVIKEGDSCGGVIEIIAKGVPAGLGEPVFDKLSATVAHGLMSIGGVKGIEIGEGFGVAGKKGSEMNDTPYYDKETGRIRFKTNRAGGMLGGISNGEEIRIRVAVKPTPTILQDQLTVNVQTLEPVIHKFASRSDPSLVPRVYSICEAMVRIALVDSIIMSSGLRSITEMDSRWDSL</sequence>
<reference evidence="12 13" key="1">
    <citation type="submission" date="2017-03" db="EMBL/GenBank/DDBJ databases">
        <title>Genome sequence of Clostridium hungatei DSM 14427.</title>
        <authorList>
            <person name="Poehlein A."/>
            <person name="Daniel R."/>
        </authorList>
    </citation>
    <scope>NUCLEOTIDE SEQUENCE [LARGE SCALE GENOMIC DNA]</scope>
    <source>
        <strain evidence="12 13">DSM 14427</strain>
    </source>
</reference>
<protein>
    <recommendedName>
        <fullName evidence="3 11">Chorismate synthase</fullName>
        <shortName evidence="11">CS</shortName>
        <ecNumber evidence="3 11">4.2.3.5</ecNumber>
    </recommendedName>
    <alternativeName>
        <fullName evidence="11">5-enolpyruvylshikimate-3-phosphate phospholyase</fullName>
    </alternativeName>
</protein>
<dbReference type="InterPro" id="IPR020541">
    <property type="entry name" value="Chorismate_synthase_CS"/>
</dbReference>
<evidence type="ECO:0000256" key="9">
    <source>
        <dbReference type="ARBA" id="ARBA00023141"/>
    </source>
</evidence>
<proteinExistence type="inferred from homology"/>
<feature type="binding site" evidence="11">
    <location>
        <begin position="321"/>
        <end position="325"/>
    </location>
    <ligand>
        <name>FMN</name>
        <dbReference type="ChEBI" id="CHEBI:58210"/>
    </ligand>
</feature>
<keyword evidence="8 11" id="KW-0521">NADP</keyword>
<dbReference type="PANTHER" id="PTHR21085">
    <property type="entry name" value="CHORISMATE SYNTHASE"/>
    <property type="match status" value="1"/>
</dbReference>
<comment type="cofactor">
    <cofactor evidence="11">
        <name>FMNH2</name>
        <dbReference type="ChEBI" id="CHEBI:57618"/>
    </cofactor>
    <text evidence="11">Reduced FMN (FMNH(2)).</text>
</comment>
<dbReference type="Pfam" id="PF01264">
    <property type="entry name" value="Chorismate_synt"/>
    <property type="match status" value="1"/>
</dbReference>
<feature type="binding site" evidence="11">
    <location>
        <begin position="144"/>
        <end position="146"/>
    </location>
    <ligand>
        <name>FMN</name>
        <dbReference type="ChEBI" id="CHEBI:58210"/>
    </ligand>
</feature>
<evidence type="ECO:0000256" key="10">
    <source>
        <dbReference type="ARBA" id="ARBA00023239"/>
    </source>
</evidence>
<keyword evidence="9 11" id="KW-0057">Aromatic amino acid biosynthesis</keyword>
<dbReference type="GO" id="GO:0010181">
    <property type="term" value="F:FMN binding"/>
    <property type="evidence" value="ECO:0007669"/>
    <property type="project" value="TreeGrafter"/>
</dbReference>
<evidence type="ECO:0000256" key="4">
    <source>
        <dbReference type="ARBA" id="ARBA00022605"/>
    </source>
</evidence>
<feature type="binding site" evidence="11">
    <location>
        <position position="62"/>
    </location>
    <ligand>
        <name>NADP(+)</name>
        <dbReference type="ChEBI" id="CHEBI:58349"/>
    </ligand>
</feature>
<dbReference type="Gene3D" id="3.60.150.10">
    <property type="entry name" value="Chorismate synthase AroC"/>
    <property type="match status" value="1"/>
</dbReference>
<evidence type="ECO:0000256" key="6">
    <source>
        <dbReference type="ARBA" id="ARBA00022643"/>
    </source>
</evidence>
<dbReference type="GO" id="GO:0009423">
    <property type="term" value="P:chorismate biosynthetic process"/>
    <property type="evidence" value="ECO:0007669"/>
    <property type="project" value="UniProtKB-UniRule"/>
</dbReference>
<keyword evidence="5 11" id="KW-0285">Flavoprotein</keyword>
<evidence type="ECO:0000256" key="1">
    <source>
        <dbReference type="ARBA" id="ARBA00005044"/>
    </source>
</evidence>
<dbReference type="EMBL" id="MZGX01000033">
    <property type="protein sequence ID" value="OPX42156.1"/>
    <property type="molecule type" value="Genomic_DNA"/>
</dbReference>
<accession>A0A1V4SF68</accession>
<dbReference type="Proteomes" id="UP000191554">
    <property type="component" value="Unassembled WGS sequence"/>
</dbReference>
<dbReference type="STRING" id="48256.CLHUN_39430"/>
<comment type="caution">
    <text evidence="12">The sequence shown here is derived from an EMBL/GenBank/DDBJ whole genome shotgun (WGS) entry which is preliminary data.</text>
</comment>
<evidence type="ECO:0000313" key="12">
    <source>
        <dbReference type="EMBL" id="OPX42156.1"/>
    </source>
</evidence>
<evidence type="ECO:0000313" key="13">
    <source>
        <dbReference type="Proteomes" id="UP000191554"/>
    </source>
</evidence>
<keyword evidence="4 11" id="KW-0028">Amino-acid biosynthesis</keyword>
<evidence type="ECO:0000256" key="5">
    <source>
        <dbReference type="ARBA" id="ARBA00022630"/>
    </source>
</evidence>
<gene>
    <name evidence="11 12" type="primary">aroC</name>
    <name evidence="12" type="ORF">CLHUN_39430</name>
</gene>
<dbReference type="UniPathway" id="UPA00053">
    <property type="reaction ID" value="UER00090"/>
</dbReference>
<evidence type="ECO:0000256" key="2">
    <source>
        <dbReference type="ARBA" id="ARBA00008014"/>
    </source>
</evidence>
<feature type="binding site" evidence="11">
    <location>
        <position position="68"/>
    </location>
    <ligand>
        <name>NADP(+)</name>
        <dbReference type="ChEBI" id="CHEBI:58349"/>
    </ligand>
</feature>
<feature type="binding site" evidence="11">
    <location>
        <position position="306"/>
    </location>
    <ligand>
        <name>FMN</name>
        <dbReference type="ChEBI" id="CHEBI:58210"/>
    </ligand>
</feature>
<dbReference type="HAMAP" id="MF_00300">
    <property type="entry name" value="Chorismate_synth"/>
    <property type="match status" value="1"/>
</dbReference>
<dbReference type="NCBIfam" id="TIGR00033">
    <property type="entry name" value="aroC"/>
    <property type="match status" value="1"/>
</dbReference>
<dbReference type="NCBIfam" id="NF003793">
    <property type="entry name" value="PRK05382.1"/>
    <property type="match status" value="1"/>
</dbReference>
<dbReference type="PANTHER" id="PTHR21085:SF0">
    <property type="entry name" value="CHORISMATE SYNTHASE"/>
    <property type="match status" value="1"/>
</dbReference>
<keyword evidence="7 11" id="KW-0274">FAD</keyword>
<dbReference type="GO" id="GO:0005829">
    <property type="term" value="C:cytosol"/>
    <property type="evidence" value="ECO:0007669"/>
    <property type="project" value="TreeGrafter"/>
</dbReference>
<comment type="catalytic activity">
    <reaction evidence="11">
        <text>5-O-(1-carboxyvinyl)-3-phosphoshikimate = chorismate + phosphate</text>
        <dbReference type="Rhea" id="RHEA:21020"/>
        <dbReference type="ChEBI" id="CHEBI:29748"/>
        <dbReference type="ChEBI" id="CHEBI:43474"/>
        <dbReference type="ChEBI" id="CHEBI:57701"/>
        <dbReference type="EC" id="4.2.3.5"/>
    </reaction>
</comment>
<name>A0A1V4SF68_RUMHU</name>
<dbReference type="EC" id="4.2.3.5" evidence="3 11"/>
<comment type="function">
    <text evidence="11">Catalyzes the anti-1,4-elimination of the C-3 phosphate and the C-6 proR hydrogen from 5-enolpyruvylshikimate-3-phosphate (EPSP) to yield chorismate, which is the branch point compound that serves as the starting substrate for the three terminal pathways of aromatic amino acid biosynthesis. This reaction introduces a second double bond into the aromatic ring system.</text>
</comment>